<dbReference type="AlphaFoldDB" id="A0A8X6PE56"/>
<keyword evidence="1" id="KW-0812">Transmembrane</keyword>
<dbReference type="EMBL" id="BMAW01115471">
    <property type="protein sequence ID" value="GFT66165.1"/>
    <property type="molecule type" value="Genomic_DNA"/>
</dbReference>
<dbReference type="Proteomes" id="UP000887013">
    <property type="component" value="Unassembled WGS sequence"/>
</dbReference>
<reference evidence="2" key="1">
    <citation type="submission" date="2020-08" db="EMBL/GenBank/DDBJ databases">
        <title>Multicomponent nature underlies the extraordinary mechanical properties of spider dragline silk.</title>
        <authorList>
            <person name="Kono N."/>
            <person name="Nakamura H."/>
            <person name="Mori M."/>
            <person name="Yoshida Y."/>
            <person name="Ohtoshi R."/>
            <person name="Malay A.D."/>
            <person name="Moran D.A.P."/>
            <person name="Tomita M."/>
            <person name="Numata K."/>
            <person name="Arakawa K."/>
        </authorList>
    </citation>
    <scope>NUCLEOTIDE SEQUENCE</scope>
</reference>
<proteinExistence type="predicted"/>
<accession>A0A8X6PE56</accession>
<evidence type="ECO:0000256" key="1">
    <source>
        <dbReference type="SAM" id="Phobius"/>
    </source>
</evidence>
<name>A0A8X6PE56_NEPPI</name>
<feature type="transmembrane region" description="Helical" evidence="1">
    <location>
        <begin position="106"/>
        <end position="130"/>
    </location>
</feature>
<keyword evidence="3" id="KW-1185">Reference proteome</keyword>
<evidence type="ECO:0000313" key="2">
    <source>
        <dbReference type="EMBL" id="GFT66165.1"/>
    </source>
</evidence>
<keyword evidence="1" id="KW-0472">Membrane</keyword>
<protein>
    <submittedName>
        <fullName evidence="2">Uncharacterized protein</fullName>
    </submittedName>
</protein>
<organism evidence="2 3">
    <name type="scientific">Nephila pilipes</name>
    <name type="common">Giant wood spider</name>
    <name type="synonym">Nephila maculata</name>
    <dbReference type="NCBI Taxonomy" id="299642"/>
    <lineage>
        <taxon>Eukaryota</taxon>
        <taxon>Metazoa</taxon>
        <taxon>Ecdysozoa</taxon>
        <taxon>Arthropoda</taxon>
        <taxon>Chelicerata</taxon>
        <taxon>Arachnida</taxon>
        <taxon>Araneae</taxon>
        <taxon>Araneomorphae</taxon>
        <taxon>Entelegynae</taxon>
        <taxon>Araneoidea</taxon>
        <taxon>Nephilidae</taxon>
        <taxon>Nephila</taxon>
    </lineage>
</organism>
<comment type="caution">
    <text evidence="2">The sequence shown here is derived from an EMBL/GenBank/DDBJ whole genome shotgun (WGS) entry which is preliminary data.</text>
</comment>
<evidence type="ECO:0000313" key="3">
    <source>
        <dbReference type="Proteomes" id="UP000887013"/>
    </source>
</evidence>
<keyword evidence="1" id="KW-1133">Transmembrane helix</keyword>
<sequence length="167" mass="19372">MRIVFSSRNWHRVNCLLLLYKFCVWITVNIVISIILKFIRQQLQLYKGKLWLGKLAFDNPAASEPLVEESSLNDFQNISRNAPGDVHYSISVRTAQLRERCLKYKLVLKGTYMTICICIIFFIVLILHLFSMMDKLQVEMNITEETLSEEKNITMEALSSTEPSTFG</sequence>
<gene>
    <name evidence="2" type="ORF">NPIL_537331</name>
</gene>
<feature type="transmembrane region" description="Helical" evidence="1">
    <location>
        <begin position="18"/>
        <end position="39"/>
    </location>
</feature>